<keyword evidence="1 2" id="KW-0732">Signal</keyword>
<reference evidence="3 4" key="1">
    <citation type="journal article" date="2016" name="Nat. Commun.">
        <title>Thousands of microbial genomes shed light on interconnected biogeochemical processes in an aquifer system.</title>
        <authorList>
            <person name="Anantharaman K."/>
            <person name="Brown C.T."/>
            <person name="Hug L.A."/>
            <person name="Sharon I."/>
            <person name="Castelle C.J."/>
            <person name="Probst A.J."/>
            <person name="Thomas B.C."/>
            <person name="Singh A."/>
            <person name="Wilkins M.J."/>
            <person name="Karaoz U."/>
            <person name="Brodie E.L."/>
            <person name="Williams K.H."/>
            <person name="Hubbard S.S."/>
            <person name="Banfield J.F."/>
        </authorList>
    </citation>
    <scope>NUCLEOTIDE SEQUENCE [LARGE SCALE GENOMIC DNA]</scope>
    <source>
        <strain evidence="4">RIFCSPLOWO2_12_FULL_64_10</strain>
    </source>
</reference>
<dbReference type="Gene3D" id="2.130.10.130">
    <property type="entry name" value="Integrin alpha, N-terminal"/>
    <property type="match status" value="1"/>
</dbReference>
<evidence type="ECO:0000313" key="4">
    <source>
        <dbReference type="Proteomes" id="UP000178606"/>
    </source>
</evidence>
<dbReference type="PANTHER" id="PTHR16026:SF0">
    <property type="entry name" value="CARTILAGE ACIDIC PROTEIN 1"/>
    <property type="match status" value="1"/>
</dbReference>
<evidence type="ECO:0000256" key="2">
    <source>
        <dbReference type="SAM" id="SignalP"/>
    </source>
</evidence>
<accession>A0A1F6CDT9</accession>
<evidence type="ECO:0008006" key="5">
    <source>
        <dbReference type="Google" id="ProtNLM"/>
    </source>
</evidence>
<feature type="chain" id="PRO_5009523344" description="ASPIC/UnbV domain-containing protein" evidence="2">
    <location>
        <begin position="21"/>
        <end position="501"/>
    </location>
</feature>
<dbReference type="Pfam" id="PF13517">
    <property type="entry name" value="FG-GAP_3"/>
    <property type="match status" value="3"/>
</dbReference>
<proteinExistence type="predicted"/>
<evidence type="ECO:0000256" key="1">
    <source>
        <dbReference type="ARBA" id="ARBA00022729"/>
    </source>
</evidence>
<dbReference type="InterPro" id="IPR028994">
    <property type="entry name" value="Integrin_alpha_N"/>
</dbReference>
<dbReference type="InterPro" id="IPR013517">
    <property type="entry name" value="FG-GAP"/>
</dbReference>
<name>A0A1F6CDT9_HANXR</name>
<organism evidence="3 4">
    <name type="scientific">Handelsmanbacteria sp. (strain RIFCSPLOWO2_12_FULL_64_10)</name>
    <dbReference type="NCBI Taxonomy" id="1817868"/>
    <lineage>
        <taxon>Bacteria</taxon>
        <taxon>Candidatus Handelsmaniibacteriota</taxon>
    </lineage>
</organism>
<feature type="signal peptide" evidence="2">
    <location>
        <begin position="1"/>
        <end position="20"/>
    </location>
</feature>
<dbReference type="Proteomes" id="UP000178606">
    <property type="component" value="Unassembled WGS sequence"/>
</dbReference>
<protein>
    <recommendedName>
        <fullName evidence="5">ASPIC/UnbV domain-containing protein</fullName>
    </recommendedName>
</protein>
<evidence type="ECO:0000313" key="3">
    <source>
        <dbReference type="EMBL" id="OGG47082.1"/>
    </source>
</evidence>
<dbReference type="EMBL" id="MFKF01000275">
    <property type="protein sequence ID" value="OGG47082.1"/>
    <property type="molecule type" value="Genomic_DNA"/>
</dbReference>
<dbReference type="SUPFAM" id="SSF69318">
    <property type="entry name" value="Integrin alpha N-terminal domain"/>
    <property type="match status" value="2"/>
</dbReference>
<sequence>MNRLRLLLFLFFLTAVSAGASWAQTQPRFTDVTETAGVVNRLLGTSAAWGDYNGDGRLDLYVTNWGTGVSTPLNALFKNNGDGTFTNVAQEAGVAPLGANSVSATWVDYDNDGDLDLYVVDFYRANTLYRNVGNSGAGRSGESTAGWTFTNVTDAAGVAGGRLGNKTQAAWGDSDNDGDLDLYLCKYYVENEIYRNNGNGTFTEVDAGVGDRRDSEKAAWIDYDNDGDLDLYVVNREQANALYQNDGKGKFTEVAPLLGVDNTEVGRNVVWGDYDSDADLDCFLANIGANALYRNDGAGRFTNVSQAAGVRKVASGWISWAGIWGDFNHDGLLDLFVAHGAESANGEPDILFVGQASGAFADRTTGAGFGAPGYSTNAASADYDGDGDLDLFVVRDKYPEFETSRLFRNEQNDRNFIKVRVAGAGPPLSNRDGVGAKVRLLTAGTQTLRGYRVTTSGPQPASEAHFGVAPGTYDVEVAFPSGRTARQAGVAQGQTVTIQER</sequence>
<dbReference type="InterPro" id="IPR027039">
    <property type="entry name" value="Crtac1"/>
</dbReference>
<gene>
    <name evidence="3" type="ORF">A3F84_13990</name>
</gene>
<dbReference type="AlphaFoldDB" id="A0A1F6CDT9"/>
<comment type="caution">
    <text evidence="3">The sequence shown here is derived from an EMBL/GenBank/DDBJ whole genome shotgun (WGS) entry which is preliminary data.</text>
</comment>
<dbReference type="PANTHER" id="PTHR16026">
    <property type="entry name" value="CARTILAGE ACIDIC PROTEIN 1"/>
    <property type="match status" value="1"/>
</dbReference>